<gene>
    <name evidence="1" type="ORF">MNBD_NITROSPINAE02-18</name>
</gene>
<dbReference type="EMBL" id="UOGE01000109">
    <property type="protein sequence ID" value="VAX25716.1"/>
    <property type="molecule type" value="Genomic_DNA"/>
</dbReference>
<evidence type="ECO:0008006" key="2">
    <source>
        <dbReference type="Google" id="ProtNLM"/>
    </source>
</evidence>
<dbReference type="PROSITE" id="PS51257">
    <property type="entry name" value="PROKAR_LIPOPROTEIN"/>
    <property type="match status" value="1"/>
</dbReference>
<evidence type="ECO:0000313" key="1">
    <source>
        <dbReference type="EMBL" id="VAX25716.1"/>
    </source>
</evidence>
<name>A0A3B1C5D9_9ZZZZ</name>
<dbReference type="AlphaFoldDB" id="A0A3B1C5D9"/>
<sequence length="170" mass="18656">MRFIPIVLIVFVLGCQGNDKPNETKLDKKRGEILKSILKGDAGADKGGLTISGPDEGSTFTLSVSGAVTPTGLPENLEKMIIIPGVKVLSYIQGINYNTINASLTESLDVMEIKYGKIMLDAGYKKIESTHQDGLLSTRWTNPENEARLFLYAFEDGKNSRIYLVFTPLL</sequence>
<protein>
    <recommendedName>
        <fullName evidence="2">Lipoprotein</fullName>
    </recommendedName>
</protein>
<accession>A0A3B1C5D9</accession>
<reference evidence="1" key="1">
    <citation type="submission" date="2018-06" db="EMBL/GenBank/DDBJ databases">
        <authorList>
            <person name="Zhirakovskaya E."/>
        </authorList>
    </citation>
    <scope>NUCLEOTIDE SEQUENCE</scope>
</reference>
<proteinExistence type="predicted"/>
<organism evidence="1">
    <name type="scientific">hydrothermal vent metagenome</name>
    <dbReference type="NCBI Taxonomy" id="652676"/>
    <lineage>
        <taxon>unclassified sequences</taxon>
        <taxon>metagenomes</taxon>
        <taxon>ecological metagenomes</taxon>
    </lineage>
</organism>